<accession>A0A2B7XUQ2</accession>
<evidence type="ECO:0000313" key="2">
    <source>
        <dbReference type="Proteomes" id="UP000224634"/>
    </source>
</evidence>
<sequence>MEEALLTPIPRLSRRELTNRLRPHLKPHLHDAFFEDIFSKLDREEELTGMAIYRALYCFSDYDDDKEEIKEIVLTREQFLCFYDDKELGERAWAEVERDREGDRKYLVEHPGEFW</sequence>
<dbReference type="AlphaFoldDB" id="A0A2B7XUQ2"/>
<dbReference type="EMBL" id="PDNA01000114">
    <property type="protein sequence ID" value="PGH12699.1"/>
    <property type="molecule type" value="Genomic_DNA"/>
</dbReference>
<evidence type="ECO:0000313" key="1">
    <source>
        <dbReference type="EMBL" id="PGH12699.1"/>
    </source>
</evidence>
<comment type="caution">
    <text evidence="1">The sequence shown here is derived from an EMBL/GenBank/DDBJ whole genome shotgun (WGS) entry which is preliminary data.</text>
</comment>
<keyword evidence="2" id="KW-1185">Reference proteome</keyword>
<dbReference type="Proteomes" id="UP000224634">
    <property type="component" value="Unassembled WGS sequence"/>
</dbReference>
<protein>
    <submittedName>
        <fullName evidence="1">Uncharacterized protein</fullName>
    </submittedName>
</protein>
<proteinExistence type="predicted"/>
<organism evidence="1 2">
    <name type="scientific">Polytolypa hystricis (strain UAMH7299)</name>
    <dbReference type="NCBI Taxonomy" id="1447883"/>
    <lineage>
        <taxon>Eukaryota</taxon>
        <taxon>Fungi</taxon>
        <taxon>Dikarya</taxon>
        <taxon>Ascomycota</taxon>
        <taxon>Pezizomycotina</taxon>
        <taxon>Eurotiomycetes</taxon>
        <taxon>Eurotiomycetidae</taxon>
        <taxon>Onygenales</taxon>
        <taxon>Onygenales incertae sedis</taxon>
        <taxon>Polytolypa</taxon>
    </lineage>
</organism>
<name>A0A2B7XUQ2_POLH7</name>
<reference evidence="1 2" key="1">
    <citation type="submission" date="2017-10" db="EMBL/GenBank/DDBJ databases">
        <title>Comparative genomics in systemic dimorphic fungi from Ajellomycetaceae.</title>
        <authorList>
            <person name="Munoz J.F."/>
            <person name="Mcewen J.G."/>
            <person name="Clay O.K."/>
            <person name="Cuomo C.A."/>
        </authorList>
    </citation>
    <scope>NUCLEOTIDE SEQUENCE [LARGE SCALE GENOMIC DNA]</scope>
    <source>
        <strain evidence="1 2">UAMH7299</strain>
    </source>
</reference>
<gene>
    <name evidence="1" type="ORF">AJ80_06645</name>
</gene>